<comment type="caution">
    <text evidence="1">The sequence shown here is derived from an EMBL/GenBank/DDBJ whole genome shotgun (WGS) entry which is preliminary data.</text>
</comment>
<dbReference type="AlphaFoldDB" id="A0AAE0EUI4"/>
<evidence type="ECO:0000313" key="2">
    <source>
        <dbReference type="Proteomes" id="UP001190700"/>
    </source>
</evidence>
<dbReference type="EMBL" id="LGRX02033408">
    <property type="protein sequence ID" value="KAK3241358.1"/>
    <property type="molecule type" value="Genomic_DNA"/>
</dbReference>
<accession>A0AAE0EUI4</accession>
<dbReference type="Proteomes" id="UP001190700">
    <property type="component" value="Unassembled WGS sequence"/>
</dbReference>
<sequence>MLQALPDHLEGIVRERFSKAMNVTEEYTLAEITEVAQDVHSKLKSMETKIMKANLEQENLVQYAGAYTEGPTKSTLAKMLITGQSKPNFGPPVQPLIPPRTVDLLLIL</sequence>
<evidence type="ECO:0000313" key="1">
    <source>
        <dbReference type="EMBL" id="KAK3241358.1"/>
    </source>
</evidence>
<keyword evidence="2" id="KW-1185">Reference proteome</keyword>
<organism evidence="1 2">
    <name type="scientific">Cymbomonas tetramitiformis</name>
    <dbReference type="NCBI Taxonomy" id="36881"/>
    <lineage>
        <taxon>Eukaryota</taxon>
        <taxon>Viridiplantae</taxon>
        <taxon>Chlorophyta</taxon>
        <taxon>Pyramimonadophyceae</taxon>
        <taxon>Pyramimonadales</taxon>
        <taxon>Pyramimonadaceae</taxon>
        <taxon>Cymbomonas</taxon>
    </lineage>
</organism>
<gene>
    <name evidence="1" type="ORF">CYMTET_48871</name>
</gene>
<name>A0AAE0EUI4_9CHLO</name>
<reference evidence="1 2" key="1">
    <citation type="journal article" date="2015" name="Genome Biol. Evol.">
        <title>Comparative Genomics of a Bacterivorous Green Alga Reveals Evolutionary Causalities and Consequences of Phago-Mixotrophic Mode of Nutrition.</title>
        <authorList>
            <person name="Burns J.A."/>
            <person name="Paasch A."/>
            <person name="Narechania A."/>
            <person name="Kim E."/>
        </authorList>
    </citation>
    <scope>NUCLEOTIDE SEQUENCE [LARGE SCALE GENOMIC DNA]</scope>
    <source>
        <strain evidence="1 2">PLY_AMNH</strain>
    </source>
</reference>
<protein>
    <submittedName>
        <fullName evidence="1">Uncharacterized protein</fullName>
    </submittedName>
</protein>
<proteinExistence type="predicted"/>